<gene>
    <name evidence="2" type="ORF">AVDCRST_MAG55-1027</name>
</gene>
<keyword evidence="1" id="KW-0472">Membrane</keyword>
<protein>
    <submittedName>
        <fullName evidence="2">Uncharacterized protein</fullName>
    </submittedName>
</protein>
<keyword evidence="1" id="KW-0812">Transmembrane</keyword>
<organism evidence="2">
    <name type="scientific">uncultured Rubrobacteraceae bacterium</name>
    <dbReference type="NCBI Taxonomy" id="349277"/>
    <lineage>
        <taxon>Bacteria</taxon>
        <taxon>Bacillati</taxon>
        <taxon>Actinomycetota</taxon>
        <taxon>Rubrobacteria</taxon>
        <taxon>Rubrobacterales</taxon>
        <taxon>Rubrobacteraceae</taxon>
        <taxon>environmental samples</taxon>
    </lineage>
</organism>
<dbReference type="EMBL" id="CADCUZ010000039">
    <property type="protein sequence ID" value="CAA9406408.1"/>
    <property type="molecule type" value="Genomic_DNA"/>
</dbReference>
<sequence length="83" mass="9088">MGVVAVVWSPIRTLREVAGGHSALPGFIVVSVRAAFSFVVSTILVLSGATRRQLEQGFEQPGRDPPSRQRFWRAWGGRLRSAP</sequence>
<proteinExistence type="predicted"/>
<reference evidence="2" key="1">
    <citation type="submission" date="2020-02" db="EMBL/GenBank/DDBJ databases">
        <authorList>
            <person name="Meier V. D."/>
        </authorList>
    </citation>
    <scope>NUCLEOTIDE SEQUENCE</scope>
    <source>
        <strain evidence="2">AVDCRST_MAG55</strain>
    </source>
</reference>
<feature type="transmembrane region" description="Helical" evidence="1">
    <location>
        <begin position="23"/>
        <end position="46"/>
    </location>
</feature>
<name>A0A6J4P790_9ACTN</name>
<dbReference type="AlphaFoldDB" id="A0A6J4P790"/>
<evidence type="ECO:0000313" key="2">
    <source>
        <dbReference type="EMBL" id="CAA9406408.1"/>
    </source>
</evidence>
<accession>A0A6J4P790</accession>
<keyword evidence="1" id="KW-1133">Transmembrane helix</keyword>
<evidence type="ECO:0000256" key="1">
    <source>
        <dbReference type="SAM" id="Phobius"/>
    </source>
</evidence>